<proteinExistence type="predicted"/>
<comment type="caution">
    <text evidence="1">The sequence shown here is derived from an EMBL/GenBank/DDBJ whole genome shotgun (WGS) entry which is preliminary data.</text>
</comment>
<sequence>MLTLCIDVLFIKLNFICIYRSFQPLAKCFIYHLHFVRPWCFFYFKRVYNHDCHRIWDCFFKVQEILLVFHKDFLYLGEMSFTCTKFHGN</sequence>
<organism evidence="1 2">
    <name type="scientific">Dioscorea alata</name>
    <name type="common">Purple yam</name>
    <dbReference type="NCBI Taxonomy" id="55571"/>
    <lineage>
        <taxon>Eukaryota</taxon>
        <taxon>Viridiplantae</taxon>
        <taxon>Streptophyta</taxon>
        <taxon>Embryophyta</taxon>
        <taxon>Tracheophyta</taxon>
        <taxon>Spermatophyta</taxon>
        <taxon>Magnoliopsida</taxon>
        <taxon>Liliopsida</taxon>
        <taxon>Dioscoreales</taxon>
        <taxon>Dioscoreaceae</taxon>
        <taxon>Dioscorea</taxon>
    </lineage>
</organism>
<name>A0ACB7UPA2_DIOAL</name>
<gene>
    <name evidence="1" type="ORF">IHE45_15G128400</name>
</gene>
<reference evidence="2" key="1">
    <citation type="journal article" date="2022" name="Nat. Commun.">
        <title>Chromosome evolution and the genetic basis of agronomically important traits in greater yam.</title>
        <authorList>
            <person name="Bredeson J.V."/>
            <person name="Lyons J.B."/>
            <person name="Oniyinde I.O."/>
            <person name="Okereke N.R."/>
            <person name="Kolade O."/>
            <person name="Nnabue I."/>
            <person name="Nwadili C.O."/>
            <person name="Hribova E."/>
            <person name="Parker M."/>
            <person name="Nwogha J."/>
            <person name="Shu S."/>
            <person name="Carlson J."/>
            <person name="Kariba R."/>
            <person name="Muthemba S."/>
            <person name="Knop K."/>
            <person name="Barton G.J."/>
            <person name="Sherwood A.V."/>
            <person name="Lopez-Montes A."/>
            <person name="Asiedu R."/>
            <person name="Jamnadass R."/>
            <person name="Muchugi A."/>
            <person name="Goodstein D."/>
            <person name="Egesi C.N."/>
            <person name="Featherston J."/>
            <person name="Asfaw A."/>
            <person name="Simpson G.G."/>
            <person name="Dolezel J."/>
            <person name="Hendre P.S."/>
            <person name="Van Deynze A."/>
            <person name="Kumar P.L."/>
            <person name="Obidiegwu J.E."/>
            <person name="Bhattacharjee R."/>
            <person name="Rokhsar D.S."/>
        </authorList>
    </citation>
    <scope>NUCLEOTIDE SEQUENCE [LARGE SCALE GENOMIC DNA]</scope>
    <source>
        <strain evidence="2">cv. TDa95/00328</strain>
    </source>
</reference>
<dbReference type="EMBL" id="CM037025">
    <property type="protein sequence ID" value="KAH7662337.1"/>
    <property type="molecule type" value="Genomic_DNA"/>
</dbReference>
<accession>A0ACB7UPA2</accession>
<dbReference type="Proteomes" id="UP000827976">
    <property type="component" value="Chromosome 15"/>
</dbReference>
<protein>
    <submittedName>
        <fullName evidence="1">Uncharacterized protein</fullName>
    </submittedName>
</protein>
<keyword evidence="2" id="KW-1185">Reference proteome</keyword>
<evidence type="ECO:0000313" key="2">
    <source>
        <dbReference type="Proteomes" id="UP000827976"/>
    </source>
</evidence>
<evidence type="ECO:0000313" key="1">
    <source>
        <dbReference type="EMBL" id="KAH7662337.1"/>
    </source>
</evidence>